<dbReference type="OMA" id="HTHLDMQ"/>
<comment type="function">
    <text evidence="4">Exhibits 3'-exonuclease activities and apurinic/apyrimidinic (AP) endonuclease (in vitro). Show preferential AP endonuclease activity on double-stranded DNA substrates and 3'- exonuclease activity on single-stranded DNA.</text>
</comment>
<comment type="similarity">
    <text evidence="1">Belongs to the metallo-dependent hydrolases superfamily. TatD-type hydrolase family.</text>
</comment>
<name>A0A6A5BXB6_NAEFO</name>
<dbReference type="SUPFAM" id="SSF51556">
    <property type="entry name" value="Metallo-dependent hydrolases"/>
    <property type="match status" value="1"/>
</dbReference>
<dbReference type="GO" id="GO:0046872">
    <property type="term" value="F:metal ion binding"/>
    <property type="evidence" value="ECO:0007669"/>
    <property type="project" value="UniProtKB-KW"/>
</dbReference>
<evidence type="ECO:0000256" key="5">
    <source>
        <dbReference type="PIRSR" id="PIRSR005902-1"/>
    </source>
</evidence>
<reference evidence="6 7" key="1">
    <citation type="journal article" date="2019" name="Sci. Rep.">
        <title>Nanopore sequencing improves the draft genome of the human pathogenic amoeba Naegleria fowleri.</title>
        <authorList>
            <person name="Liechti N."/>
            <person name="Schurch N."/>
            <person name="Bruggmann R."/>
            <person name="Wittwer M."/>
        </authorList>
    </citation>
    <scope>NUCLEOTIDE SEQUENCE [LARGE SCALE GENOMIC DNA]</scope>
    <source>
        <strain evidence="6 7">ATCC 30894</strain>
    </source>
</reference>
<dbReference type="GeneID" id="68108853"/>
<evidence type="ECO:0000256" key="2">
    <source>
        <dbReference type="ARBA" id="ARBA00022723"/>
    </source>
</evidence>
<dbReference type="PROSITE" id="PS01091">
    <property type="entry name" value="TATD_3"/>
    <property type="match status" value="1"/>
</dbReference>
<dbReference type="VEuPathDB" id="AmoebaDB:NF0118950"/>
<proteinExistence type="inferred from homology"/>
<evidence type="ECO:0000313" key="7">
    <source>
        <dbReference type="Proteomes" id="UP000444721"/>
    </source>
</evidence>
<sequence length="308" mass="34978">MSINEDGHAVFMIDVHTHLYDEKFFPSSSSIHDSQPRDYSELDQIIEKAKNQNIQRIIVVSEEDKTAHQVLELCQRYPNVMRGGIGLHPCCVSNEEQIYKIRDLILDHRDELCCIGEVGLDFTPGVLNAIKERNLHLQSVEQVKQLQRKALEVFIDLSKATGLPLNVHSRSAGRPTIELLHEKGATHVLMHCFDGSAKVIKEGLSFGYYFSIPANVIRSKQMQQLVEIVPMDRLLLETDSPALVPNLPEQQDFQTKEEFDLSIKRARNDPSNIPLSAQMIAQIKKVSLPQVLSQMFDNTKRLFPKAVE</sequence>
<dbReference type="VEuPathDB" id="AmoebaDB:FDP41_001635"/>
<dbReference type="EMBL" id="VFQX01000027">
    <property type="protein sequence ID" value="KAF0979292.1"/>
    <property type="molecule type" value="Genomic_DNA"/>
</dbReference>
<evidence type="ECO:0000256" key="4">
    <source>
        <dbReference type="ARBA" id="ARBA00093287"/>
    </source>
</evidence>
<accession>A0A6A5BXB6</accession>
<feature type="binding site" evidence="5">
    <location>
        <position position="16"/>
    </location>
    <ligand>
        <name>a divalent metal cation</name>
        <dbReference type="ChEBI" id="CHEBI:60240"/>
        <label>1</label>
    </ligand>
</feature>
<dbReference type="OrthoDB" id="413993at2759"/>
<dbReference type="InterPro" id="IPR018228">
    <property type="entry name" value="DNase_TatD-rel_CS"/>
</dbReference>
<dbReference type="GO" id="GO:0016788">
    <property type="term" value="F:hydrolase activity, acting on ester bonds"/>
    <property type="evidence" value="ECO:0007669"/>
    <property type="project" value="InterPro"/>
</dbReference>
<dbReference type="CDD" id="cd01310">
    <property type="entry name" value="TatD_DNAse"/>
    <property type="match status" value="1"/>
</dbReference>
<keyword evidence="7" id="KW-1185">Reference proteome</keyword>
<evidence type="ECO:0000256" key="3">
    <source>
        <dbReference type="ARBA" id="ARBA00022801"/>
    </source>
</evidence>
<dbReference type="PANTHER" id="PTHR46317:SF1">
    <property type="entry name" value="HYDROLASE, TATD FAMILY"/>
    <property type="match status" value="1"/>
</dbReference>
<feature type="binding site" evidence="5">
    <location>
        <position position="239"/>
    </location>
    <ligand>
        <name>a divalent metal cation</name>
        <dbReference type="ChEBI" id="CHEBI:60240"/>
        <label>1</label>
    </ligand>
</feature>
<comment type="caution">
    <text evidence="6">The sequence shown here is derived from an EMBL/GenBank/DDBJ whole genome shotgun (WGS) entry which is preliminary data.</text>
</comment>
<evidence type="ECO:0008006" key="8">
    <source>
        <dbReference type="Google" id="ProtNLM"/>
    </source>
</evidence>
<dbReference type="VEuPathDB" id="AmoebaDB:NfTy_054310"/>
<dbReference type="Proteomes" id="UP000444721">
    <property type="component" value="Unassembled WGS sequence"/>
</dbReference>
<feature type="binding site" evidence="5">
    <location>
        <position position="117"/>
    </location>
    <ligand>
        <name>a divalent metal cation</name>
        <dbReference type="ChEBI" id="CHEBI:60240"/>
        <label>1</label>
    </ligand>
</feature>
<organism evidence="6 7">
    <name type="scientific">Naegleria fowleri</name>
    <name type="common">Brain eating amoeba</name>
    <dbReference type="NCBI Taxonomy" id="5763"/>
    <lineage>
        <taxon>Eukaryota</taxon>
        <taxon>Discoba</taxon>
        <taxon>Heterolobosea</taxon>
        <taxon>Tetramitia</taxon>
        <taxon>Eutetramitia</taxon>
        <taxon>Vahlkampfiidae</taxon>
        <taxon>Naegleria</taxon>
    </lineage>
</organism>
<evidence type="ECO:0000256" key="1">
    <source>
        <dbReference type="ARBA" id="ARBA00009275"/>
    </source>
</evidence>
<dbReference type="InterPro" id="IPR001130">
    <property type="entry name" value="TatD-like"/>
</dbReference>
<feature type="binding site" evidence="5">
    <location>
        <position position="18"/>
    </location>
    <ligand>
        <name>a divalent metal cation</name>
        <dbReference type="ChEBI" id="CHEBI:60240"/>
        <label>1</label>
    </ligand>
</feature>
<dbReference type="RefSeq" id="XP_044564005.1">
    <property type="nucleotide sequence ID" value="XM_044704741.1"/>
</dbReference>
<dbReference type="PIRSF" id="PIRSF005902">
    <property type="entry name" value="DNase_TatD"/>
    <property type="match status" value="1"/>
</dbReference>
<keyword evidence="2 5" id="KW-0479">Metal-binding</keyword>
<feature type="binding site" evidence="5">
    <location>
        <position position="168"/>
    </location>
    <ligand>
        <name>a divalent metal cation</name>
        <dbReference type="ChEBI" id="CHEBI:60240"/>
        <label>2</label>
    </ligand>
</feature>
<protein>
    <recommendedName>
        <fullName evidence="8">TatD related DNase</fullName>
    </recommendedName>
</protein>
<evidence type="ECO:0000313" key="6">
    <source>
        <dbReference type="EMBL" id="KAF0979292.1"/>
    </source>
</evidence>
<feature type="binding site" evidence="5">
    <location>
        <position position="191"/>
    </location>
    <ligand>
        <name>a divalent metal cation</name>
        <dbReference type="ChEBI" id="CHEBI:60240"/>
        <label>2</label>
    </ligand>
</feature>
<gene>
    <name evidence="6" type="ORF">FDP41_001635</name>
</gene>
<dbReference type="PANTHER" id="PTHR46317">
    <property type="entry name" value="HYDROLASE OF PHP SUPERFAMILY-RELATED PROTEIN"/>
    <property type="match status" value="1"/>
</dbReference>
<dbReference type="InterPro" id="IPR032466">
    <property type="entry name" value="Metal_Hydrolase"/>
</dbReference>
<dbReference type="Gene3D" id="3.20.20.140">
    <property type="entry name" value="Metal-dependent hydrolases"/>
    <property type="match status" value="1"/>
</dbReference>
<keyword evidence="3" id="KW-0378">Hydrolase</keyword>
<dbReference type="AlphaFoldDB" id="A0A6A5BXB6"/>
<dbReference type="Pfam" id="PF01026">
    <property type="entry name" value="TatD_DNase"/>
    <property type="match status" value="1"/>
</dbReference>